<sequence>MDECYQNTLKQLIDRAPRSTSGKRKSRVQPSLPQAEHHEVSFVQCRRRMGGRWRHASWKSAHLPSIKLEIAEDPRAAPEAKGDHTRGLSCRLTSAPAWARCDKTFDEHMVDALLHLGLKLAGDAFAKLDYFPRWVPRGELRSMVDERIADEKPTALEFEPPNVFAVRSVQKWGERQRSTSVCAQGGRRTDAGSDTGTGRNTVAPAGRGTRTHARGPCDGAQLAKPDRTLGRSSEASNIATHRSGLFSPSFSEGRASSITICARTILYAAVRGICDTGPARSLGGERHGHSVRDPPTGLGVPEIARGVCAKLACKAAPSRRKTNASRRPAIAEITAGTQLLMREDRPRPGPTRSATGIGVTK</sequence>
<name>A0A1X6NBI0_9APHY</name>
<feature type="region of interest" description="Disordered" evidence="1">
    <location>
        <begin position="15"/>
        <end position="35"/>
    </location>
</feature>
<organism evidence="2 3">
    <name type="scientific">Postia placenta MAD-698-R-SB12</name>
    <dbReference type="NCBI Taxonomy" id="670580"/>
    <lineage>
        <taxon>Eukaryota</taxon>
        <taxon>Fungi</taxon>
        <taxon>Dikarya</taxon>
        <taxon>Basidiomycota</taxon>
        <taxon>Agaricomycotina</taxon>
        <taxon>Agaricomycetes</taxon>
        <taxon>Polyporales</taxon>
        <taxon>Adustoporiaceae</taxon>
        <taxon>Rhodonia</taxon>
    </lineage>
</organism>
<dbReference type="GeneID" id="36323277"/>
<gene>
    <name evidence="2" type="ORF">POSPLADRAFT_1043509</name>
</gene>
<keyword evidence="3" id="KW-1185">Reference proteome</keyword>
<feature type="region of interest" description="Disordered" evidence="1">
    <location>
        <begin position="177"/>
        <end position="236"/>
    </location>
</feature>
<dbReference type="AlphaFoldDB" id="A0A1X6NBI0"/>
<evidence type="ECO:0000256" key="1">
    <source>
        <dbReference type="SAM" id="MobiDB-lite"/>
    </source>
</evidence>
<protein>
    <submittedName>
        <fullName evidence="2">Uncharacterized protein</fullName>
    </submittedName>
</protein>
<dbReference type="EMBL" id="KZ110592">
    <property type="protein sequence ID" value="OSX65961.1"/>
    <property type="molecule type" value="Genomic_DNA"/>
</dbReference>
<evidence type="ECO:0000313" key="2">
    <source>
        <dbReference type="EMBL" id="OSX65961.1"/>
    </source>
</evidence>
<feature type="region of interest" description="Disordered" evidence="1">
    <location>
        <begin position="341"/>
        <end position="361"/>
    </location>
</feature>
<proteinExistence type="predicted"/>
<dbReference type="OrthoDB" id="10270512at2759"/>
<evidence type="ECO:0000313" key="3">
    <source>
        <dbReference type="Proteomes" id="UP000194127"/>
    </source>
</evidence>
<accession>A0A1X6NBI0</accession>
<dbReference type="RefSeq" id="XP_024342755.1">
    <property type="nucleotide sequence ID" value="XM_024478327.1"/>
</dbReference>
<dbReference type="Proteomes" id="UP000194127">
    <property type="component" value="Unassembled WGS sequence"/>
</dbReference>
<reference evidence="2 3" key="1">
    <citation type="submission" date="2017-04" db="EMBL/GenBank/DDBJ databases">
        <title>Genome Sequence of the Model Brown-Rot Fungus Postia placenta SB12.</title>
        <authorList>
            <consortium name="DOE Joint Genome Institute"/>
            <person name="Gaskell J."/>
            <person name="Kersten P."/>
            <person name="Larrondo L.F."/>
            <person name="Canessa P."/>
            <person name="Martinez D."/>
            <person name="Hibbett D."/>
            <person name="Schmoll M."/>
            <person name="Kubicek C.P."/>
            <person name="Martinez A.T."/>
            <person name="Yadav J."/>
            <person name="Master E."/>
            <person name="Magnuson J.K."/>
            <person name="James T."/>
            <person name="Yaver D."/>
            <person name="Berka R."/>
            <person name="Labutti K."/>
            <person name="Lipzen A."/>
            <person name="Aerts A."/>
            <person name="Barry K."/>
            <person name="Henrissat B."/>
            <person name="Blanchette R."/>
            <person name="Grigoriev I."/>
            <person name="Cullen D."/>
        </authorList>
    </citation>
    <scope>NUCLEOTIDE SEQUENCE [LARGE SCALE GENOMIC DNA]</scope>
    <source>
        <strain evidence="2 3">MAD-698-R-SB12</strain>
    </source>
</reference>